<proteinExistence type="predicted"/>
<accession>A0A0G4N3I4</accession>
<keyword evidence="1" id="KW-0732">Signal</keyword>
<evidence type="ECO:0000313" key="3">
    <source>
        <dbReference type="Proteomes" id="UP000045706"/>
    </source>
</evidence>
<evidence type="ECO:0000256" key="1">
    <source>
        <dbReference type="SAM" id="SignalP"/>
    </source>
</evidence>
<dbReference type="AlphaFoldDB" id="A0A0G4N3I4"/>
<protein>
    <submittedName>
        <fullName evidence="2">Uncharacterized protein</fullName>
    </submittedName>
</protein>
<reference evidence="3" key="1">
    <citation type="submission" date="2015-05" db="EMBL/GenBank/DDBJ databases">
        <authorList>
            <person name="Fogelqvist Johan"/>
        </authorList>
    </citation>
    <scope>NUCLEOTIDE SEQUENCE [LARGE SCALE GENOMIC DNA]</scope>
</reference>
<organism evidence="2 3">
    <name type="scientific">Verticillium longisporum</name>
    <name type="common">Verticillium dahliae var. longisporum</name>
    <dbReference type="NCBI Taxonomy" id="100787"/>
    <lineage>
        <taxon>Eukaryota</taxon>
        <taxon>Fungi</taxon>
        <taxon>Dikarya</taxon>
        <taxon>Ascomycota</taxon>
        <taxon>Pezizomycotina</taxon>
        <taxon>Sordariomycetes</taxon>
        <taxon>Hypocreomycetidae</taxon>
        <taxon>Glomerellales</taxon>
        <taxon>Plectosphaerellaceae</taxon>
        <taxon>Verticillium</taxon>
    </lineage>
</organism>
<gene>
    <name evidence="2" type="ORF">BN1723_004971</name>
</gene>
<evidence type="ECO:0000313" key="2">
    <source>
        <dbReference type="EMBL" id="CRK40870.1"/>
    </source>
</evidence>
<sequence>MTWWSALTASLTEAQCACANSASCGVVRASHDRVEERRVFAISALPQHLLLVNVHGVAVAKPVGARKVGTRERHNVEAAAVVGELHDAPDGVKLVRHICIVVPVLELALAPAVANGRRDNGELREPVVGHLERDAHVRHAEGPALARRPRLDRQHARLVARHLAAVHRVLLAPELPPVPVRLDPRRVLSEAGAARLARRVAARLGEDGGEHLLDERFRCRRHERRRLGRVAVGEAHLVAEGQHPALDAGGVGELARLYGERLLESFSNFNIKI</sequence>
<dbReference type="EMBL" id="CVQI01032274">
    <property type="protein sequence ID" value="CRK40870.1"/>
    <property type="molecule type" value="Genomic_DNA"/>
</dbReference>
<feature type="chain" id="PRO_5002567596" evidence="1">
    <location>
        <begin position="20"/>
        <end position="273"/>
    </location>
</feature>
<feature type="signal peptide" evidence="1">
    <location>
        <begin position="1"/>
        <end position="19"/>
    </location>
</feature>
<name>A0A0G4N3I4_VERLO</name>
<dbReference type="Proteomes" id="UP000045706">
    <property type="component" value="Unassembled WGS sequence"/>
</dbReference>